<feature type="compositionally biased region" description="Low complexity" evidence="1">
    <location>
        <begin position="50"/>
        <end position="63"/>
    </location>
</feature>
<evidence type="ECO:0000313" key="2">
    <source>
        <dbReference type="EMBL" id="PXW63383.1"/>
    </source>
</evidence>
<dbReference type="EMBL" id="QJJK01000002">
    <property type="protein sequence ID" value="PXW63383.1"/>
    <property type="molecule type" value="Genomic_DNA"/>
</dbReference>
<gene>
    <name evidence="2" type="ORF">C7450_102299</name>
</gene>
<keyword evidence="3" id="KW-1185">Reference proteome</keyword>
<accession>A0A2V3UDL7</accession>
<sequence>MSSLVFLIPLALVLGGAALAAFFWSLRASQYDDLQGAGERIFLDPDGDRAGAASGGSRSAEAGTTEQKGREP</sequence>
<dbReference type="PANTHER" id="PTHR41532">
    <property type="entry name" value="FIXS PROTEIN"/>
    <property type="match status" value="1"/>
</dbReference>
<dbReference type="Pfam" id="PF03597">
    <property type="entry name" value="FixS"/>
    <property type="match status" value="1"/>
</dbReference>
<comment type="caution">
    <text evidence="2">The sequence shown here is derived from an EMBL/GenBank/DDBJ whole genome shotgun (WGS) entry which is preliminary data.</text>
</comment>
<dbReference type="InterPro" id="IPR004714">
    <property type="entry name" value="Cyt_oxidase_maturation_cbb3"/>
</dbReference>
<evidence type="ECO:0000256" key="1">
    <source>
        <dbReference type="SAM" id="MobiDB-lite"/>
    </source>
</evidence>
<protein>
    <submittedName>
        <fullName evidence="2">Cbb3-type cytochrome oxidase maturation protein</fullName>
    </submittedName>
</protein>
<dbReference type="RefSeq" id="WP_110373526.1">
    <property type="nucleotide sequence ID" value="NZ_JAHBRY010000002.1"/>
</dbReference>
<dbReference type="Proteomes" id="UP000248021">
    <property type="component" value="Unassembled WGS sequence"/>
</dbReference>
<dbReference type="NCBIfam" id="TIGR00847">
    <property type="entry name" value="ccoS"/>
    <property type="match status" value="1"/>
</dbReference>
<evidence type="ECO:0000313" key="3">
    <source>
        <dbReference type="Proteomes" id="UP000248021"/>
    </source>
</evidence>
<proteinExistence type="predicted"/>
<dbReference type="AlphaFoldDB" id="A0A2V3UDL7"/>
<dbReference type="PANTHER" id="PTHR41532:SF1">
    <property type="entry name" value="FIXS PROTEIN"/>
    <property type="match status" value="1"/>
</dbReference>
<name>A0A2V3UDL7_9HYPH</name>
<organism evidence="2 3">
    <name type="scientific">Chelatococcus asaccharovorans</name>
    <dbReference type="NCBI Taxonomy" id="28210"/>
    <lineage>
        <taxon>Bacteria</taxon>
        <taxon>Pseudomonadati</taxon>
        <taxon>Pseudomonadota</taxon>
        <taxon>Alphaproteobacteria</taxon>
        <taxon>Hyphomicrobiales</taxon>
        <taxon>Chelatococcaceae</taxon>
        <taxon>Chelatococcus</taxon>
    </lineage>
</organism>
<reference evidence="2 3" key="1">
    <citation type="submission" date="2018-05" db="EMBL/GenBank/DDBJ databases">
        <title>Genomic Encyclopedia of Type Strains, Phase IV (KMG-IV): sequencing the most valuable type-strain genomes for metagenomic binning, comparative biology and taxonomic classification.</title>
        <authorList>
            <person name="Goeker M."/>
        </authorList>
    </citation>
    <scope>NUCLEOTIDE SEQUENCE [LARGE SCALE GENOMIC DNA]</scope>
    <source>
        <strain evidence="2 3">DSM 6462</strain>
    </source>
</reference>
<feature type="region of interest" description="Disordered" evidence="1">
    <location>
        <begin position="45"/>
        <end position="72"/>
    </location>
</feature>